<comment type="caution">
    <text evidence="3">The sequence shown here is derived from an EMBL/GenBank/DDBJ whole genome shotgun (WGS) entry which is preliminary data.</text>
</comment>
<dbReference type="EMBL" id="BAAAHH010000001">
    <property type="protein sequence ID" value="GAA0938160.1"/>
    <property type="molecule type" value="Genomic_DNA"/>
</dbReference>
<gene>
    <name evidence="3" type="ORF">GCM10009550_05650</name>
</gene>
<dbReference type="Pfam" id="PF19870">
    <property type="entry name" value="DUF6343"/>
    <property type="match status" value="1"/>
</dbReference>
<sequence>MTRKHLTRADLDPSTAGGHLPPARSALTLRLVLASLGLVSSLVGLALVLILGLPWGFALLFALIALTAIVDLFVVTRRKREERPLV</sequence>
<keyword evidence="4" id="KW-1185">Reference proteome</keyword>
<dbReference type="RefSeq" id="WP_344236314.1">
    <property type="nucleotide sequence ID" value="NZ_BAAAHH010000001.1"/>
</dbReference>
<proteinExistence type="predicted"/>
<evidence type="ECO:0008006" key="5">
    <source>
        <dbReference type="Google" id="ProtNLM"/>
    </source>
</evidence>
<accession>A0ABN1Q7L2</accession>
<feature type="transmembrane region" description="Helical" evidence="2">
    <location>
        <begin position="31"/>
        <end position="51"/>
    </location>
</feature>
<evidence type="ECO:0000256" key="1">
    <source>
        <dbReference type="SAM" id="MobiDB-lite"/>
    </source>
</evidence>
<dbReference type="InterPro" id="IPR045924">
    <property type="entry name" value="DUF6343"/>
</dbReference>
<keyword evidence="2" id="KW-0472">Membrane</keyword>
<keyword evidence="2" id="KW-0812">Transmembrane</keyword>
<feature type="transmembrane region" description="Helical" evidence="2">
    <location>
        <begin position="57"/>
        <end position="75"/>
    </location>
</feature>
<feature type="region of interest" description="Disordered" evidence="1">
    <location>
        <begin position="1"/>
        <end position="22"/>
    </location>
</feature>
<name>A0ABN1Q7L2_9ACTN</name>
<reference evidence="3 4" key="1">
    <citation type="journal article" date="2019" name="Int. J. Syst. Evol. Microbiol.">
        <title>The Global Catalogue of Microorganisms (GCM) 10K type strain sequencing project: providing services to taxonomists for standard genome sequencing and annotation.</title>
        <authorList>
            <consortium name="The Broad Institute Genomics Platform"/>
            <consortium name="The Broad Institute Genome Sequencing Center for Infectious Disease"/>
            <person name="Wu L."/>
            <person name="Ma J."/>
        </authorList>
    </citation>
    <scope>NUCLEOTIDE SEQUENCE [LARGE SCALE GENOMIC DNA]</scope>
    <source>
        <strain evidence="3 4">JCM 10696</strain>
    </source>
</reference>
<protein>
    <recommendedName>
        <fullName evidence="5">DUF3040 family protein</fullName>
    </recommendedName>
</protein>
<keyword evidence="2" id="KW-1133">Transmembrane helix</keyword>
<evidence type="ECO:0000256" key="2">
    <source>
        <dbReference type="SAM" id="Phobius"/>
    </source>
</evidence>
<dbReference type="Proteomes" id="UP001500665">
    <property type="component" value="Unassembled WGS sequence"/>
</dbReference>
<evidence type="ECO:0000313" key="3">
    <source>
        <dbReference type="EMBL" id="GAA0938160.1"/>
    </source>
</evidence>
<organism evidence="3 4">
    <name type="scientific">Actinocorallia libanotica</name>
    <dbReference type="NCBI Taxonomy" id="46162"/>
    <lineage>
        <taxon>Bacteria</taxon>
        <taxon>Bacillati</taxon>
        <taxon>Actinomycetota</taxon>
        <taxon>Actinomycetes</taxon>
        <taxon>Streptosporangiales</taxon>
        <taxon>Thermomonosporaceae</taxon>
        <taxon>Actinocorallia</taxon>
    </lineage>
</organism>
<evidence type="ECO:0000313" key="4">
    <source>
        <dbReference type="Proteomes" id="UP001500665"/>
    </source>
</evidence>